<dbReference type="GeneID" id="41605094"/>
<organism evidence="4 5">
    <name type="scientific">Methanosarcina siciliae HI350</name>
    <dbReference type="NCBI Taxonomy" id="1434119"/>
    <lineage>
        <taxon>Archaea</taxon>
        <taxon>Methanobacteriati</taxon>
        <taxon>Methanobacteriota</taxon>
        <taxon>Stenosarchaea group</taxon>
        <taxon>Methanomicrobia</taxon>
        <taxon>Methanosarcinales</taxon>
        <taxon>Methanosarcinaceae</taxon>
        <taxon>Methanosarcina</taxon>
    </lineage>
</organism>
<dbReference type="HOGENOM" id="CLU_007415_2_3_2"/>
<comment type="catalytic activity">
    <reaction evidence="1">
        <text>acetate + ATP + CoA = acetyl-CoA + ADP + phosphate</text>
        <dbReference type="Rhea" id="RHEA:15081"/>
        <dbReference type="ChEBI" id="CHEBI:30089"/>
        <dbReference type="ChEBI" id="CHEBI:30616"/>
        <dbReference type="ChEBI" id="CHEBI:43474"/>
        <dbReference type="ChEBI" id="CHEBI:57287"/>
        <dbReference type="ChEBI" id="CHEBI:57288"/>
        <dbReference type="ChEBI" id="CHEBI:456216"/>
        <dbReference type="EC" id="6.2.1.13"/>
    </reaction>
</comment>
<dbReference type="SUPFAM" id="SSF52210">
    <property type="entry name" value="Succinyl-CoA synthetase domains"/>
    <property type="match status" value="2"/>
</dbReference>
<proteinExistence type="predicted"/>
<keyword evidence="4" id="KW-0436">Ligase</keyword>
<dbReference type="Pfam" id="PF19045">
    <property type="entry name" value="Ligase_CoA_2"/>
    <property type="match status" value="1"/>
</dbReference>
<dbReference type="EMBL" id="CP009507">
    <property type="protein sequence ID" value="AKB31796.1"/>
    <property type="molecule type" value="Genomic_DNA"/>
</dbReference>
<evidence type="ECO:0000259" key="3">
    <source>
        <dbReference type="SMART" id="SM00881"/>
    </source>
</evidence>
<dbReference type="AlphaFoldDB" id="A0A0E3LAC8"/>
<dbReference type="GO" id="GO:0043758">
    <property type="term" value="F:acetate-CoA ligase (ADP-forming) activity"/>
    <property type="evidence" value="ECO:0007669"/>
    <property type="project" value="UniProtKB-EC"/>
</dbReference>
<dbReference type="EC" id="6.2.1.13" evidence="2"/>
<dbReference type="PANTHER" id="PTHR42793:SF1">
    <property type="entry name" value="PEPTIDYL-LYSINE N-ACETYLTRANSFERASE PATZ"/>
    <property type="match status" value="1"/>
</dbReference>
<feature type="domain" description="CoA-binding" evidence="3">
    <location>
        <begin position="20"/>
        <end position="114"/>
    </location>
</feature>
<gene>
    <name evidence="4" type="ORF">MSSIH_1106</name>
</gene>
<name>A0A0E3LAC8_9EURY</name>
<sequence>MSKEGTDKEKTGTEKNLNFFFKPESIALIGASPNPEKLSHTVLESLQKMGFKGKLYPVNPGYKEIEGLKCYSSPGEIEDRIDIAIFAVPAKAVLEIIKGPVENIKGAVIVSSGFREMGPGGKKMEEELRTLLNEKDIRAMGPNCLGIYDTVSKVDTFFIEGEKIERPSRGGVSVLTQSGSFAAVIMDELANEEAGVARVVSYGNKVDVDESDCLDFLAQDEATKAVALYIESVGDGRKFLESASNCVKKKPVVALKVGKREPGARAASSHTGAISGRYEAYEAAFRKTGIIEVASYEELKAACKVLNRYSPIAGKRVLIITDGGGIGISITDSCEEAGLKVPELSETAAKRLKEKLPPFASVRNPIDLTGNVRDEHYIDALEEVLSGEYDLAIVSLLWGPPLLTEEVAEKIRNFADSCGKPVLISSPDGSYSRKMASAFTDSGMPVFFTPENVVRAAAVLCRGTSHILRSIL</sequence>
<dbReference type="InterPro" id="IPR036291">
    <property type="entry name" value="NAD(P)-bd_dom_sf"/>
</dbReference>
<dbReference type="InterPro" id="IPR043938">
    <property type="entry name" value="Ligase_CoA_dom"/>
</dbReference>
<dbReference type="KEGG" id="msz:MSSIH_1106"/>
<dbReference type="Gene3D" id="3.40.50.720">
    <property type="entry name" value="NAD(P)-binding Rossmann-like Domain"/>
    <property type="match status" value="1"/>
</dbReference>
<dbReference type="SUPFAM" id="SSF51735">
    <property type="entry name" value="NAD(P)-binding Rossmann-fold domains"/>
    <property type="match status" value="1"/>
</dbReference>
<dbReference type="PATRIC" id="fig|1434119.4.peg.1402"/>
<accession>A0A0E3LAC8</accession>
<dbReference type="Pfam" id="PF13607">
    <property type="entry name" value="Succ_CoA_lig"/>
    <property type="match status" value="1"/>
</dbReference>
<protein>
    <recommendedName>
        <fullName evidence="2">acetate--CoA ligase (ADP-forming)</fullName>
        <ecNumber evidence="2">6.2.1.13</ecNumber>
    </recommendedName>
</protein>
<evidence type="ECO:0000313" key="4">
    <source>
        <dbReference type="EMBL" id="AKB31796.1"/>
    </source>
</evidence>
<dbReference type="InterPro" id="IPR016102">
    <property type="entry name" value="Succinyl-CoA_synth-like"/>
</dbReference>
<reference evidence="4 5" key="1">
    <citation type="submission" date="2014-07" db="EMBL/GenBank/DDBJ databases">
        <title>Methanogenic archaea and the global carbon cycle.</title>
        <authorList>
            <person name="Henriksen J.R."/>
            <person name="Luke J."/>
            <person name="Reinhart S."/>
            <person name="Benedict M.N."/>
            <person name="Youngblut N.D."/>
            <person name="Metcalf M.E."/>
            <person name="Whitaker R.J."/>
            <person name="Metcalf W.W."/>
        </authorList>
    </citation>
    <scope>NUCLEOTIDE SEQUENCE [LARGE SCALE GENOMIC DNA]</scope>
    <source>
        <strain evidence="4 5">HI350</strain>
    </source>
</reference>
<dbReference type="RefSeq" id="WP_148705034.1">
    <property type="nucleotide sequence ID" value="NZ_CP009507.1"/>
</dbReference>
<evidence type="ECO:0000256" key="1">
    <source>
        <dbReference type="ARBA" id="ARBA00001619"/>
    </source>
</evidence>
<dbReference type="Pfam" id="PF13380">
    <property type="entry name" value="CoA_binding_2"/>
    <property type="match status" value="1"/>
</dbReference>
<evidence type="ECO:0000256" key="2">
    <source>
        <dbReference type="ARBA" id="ARBA00012957"/>
    </source>
</evidence>
<dbReference type="InterPro" id="IPR032875">
    <property type="entry name" value="Succ_CoA_lig_flav_dom"/>
</dbReference>
<dbReference type="Proteomes" id="UP000033092">
    <property type="component" value="Chromosome"/>
</dbReference>
<evidence type="ECO:0000313" key="5">
    <source>
        <dbReference type="Proteomes" id="UP000033092"/>
    </source>
</evidence>
<dbReference type="InterPro" id="IPR003781">
    <property type="entry name" value="CoA-bd"/>
</dbReference>
<dbReference type="PANTHER" id="PTHR42793">
    <property type="entry name" value="COA BINDING DOMAIN CONTAINING PROTEIN"/>
    <property type="match status" value="1"/>
</dbReference>
<dbReference type="SMART" id="SM00881">
    <property type="entry name" value="CoA_binding"/>
    <property type="match status" value="1"/>
</dbReference>
<dbReference type="Gene3D" id="3.40.50.261">
    <property type="entry name" value="Succinyl-CoA synthetase domains"/>
    <property type="match status" value="2"/>
</dbReference>